<gene>
    <name evidence="2" type="ORF">H5410_005809</name>
</gene>
<dbReference type="Proteomes" id="UP000824120">
    <property type="component" value="Chromosome 2"/>
</dbReference>
<comment type="caution">
    <text evidence="2">The sequence shown here is derived from an EMBL/GenBank/DDBJ whole genome shotgun (WGS) entry which is preliminary data.</text>
</comment>
<feature type="region of interest" description="Disordered" evidence="1">
    <location>
        <begin position="175"/>
        <end position="211"/>
    </location>
</feature>
<dbReference type="EMBL" id="JACXVP010000002">
    <property type="protein sequence ID" value="KAG5620591.1"/>
    <property type="molecule type" value="Genomic_DNA"/>
</dbReference>
<sequence>MTSKSQRNENGEQEKEQEIRKDAAKKQSFGEEGEGSDTSQLDKKIIGVETGLSALNRRLVVENNFISLESVALEGLDEVKINLVELEEVNKEGLTNLELKLTETLSSFHREFETLKRQVDDTASARVAGLVTVCETCIEAPKPKEFLGERNAQDVENFLWQMDAYFKHVNITSEVDNNQNKGKPVPNRGSDARGNNRNQLSNFHKNYKDRKKGVPHREGYYICGETTHAALYCPLLSKLNAIVAAQKQQEQAAM</sequence>
<feature type="compositionally biased region" description="Basic and acidic residues" evidence="1">
    <location>
        <begin position="1"/>
        <end position="29"/>
    </location>
</feature>
<protein>
    <submittedName>
        <fullName evidence="2">Uncharacterized protein</fullName>
    </submittedName>
</protein>
<dbReference type="OrthoDB" id="1939491at2759"/>
<evidence type="ECO:0000313" key="2">
    <source>
        <dbReference type="EMBL" id="KAG5620591.1"/>
    </source>
</evidence>
<feature type="region of interest" description="Disordered" evidence="1">
    <location>
        <begin position="1"/>
        <end position="42"/>
    </location>
</feature>
<dbReference type="AlphaFoldDB" id="A0A9J6A9E3"/>
<name>A0A9J6A9E3_SOLCO</name>
<evidence type="ECO:0000256" key="1">
    <source>
        <dbReference type="SAM" id="MobiDB-lite"/>
    </source>
</evidence>
<reference evidence="2 3" key="1">
    <citation type="submission" date="2020-09" db="EMBL/GenBank/DDBJ databases">
        <title>De no assembly of potato wild relative species, Solanum commersonii.</title>
        <authorList>
            <person name="Cho K."/>
        </authorList>
    </citation>
    <scope>NUCLEOTIDE SEQUENCE [LARGE SCALE GENOMIC DNA]</scope>
    <source>
        <strain evidence="2">LZ3.2</strain>
        <tissue evidence="2">Leaf</tissue>
    </source>
</reference>
<proteinExistence type="predicted"/>
<keyword evidence="3" id="KW-1185">Reference proteome</keyword>
<evidence type="ECO:0000313" key="3">
    <source>
        <dbReference type="Proteomes" id="UP000824120"/>
    </source>
</evidence>
<feature type="compositionally biased region" description="Polar residues" evidence="1">
    <location>
        <begin position="193"/>
        <end position="204"/>
    </location>
</feature>
<organism evidence="2 3">
    <name type="scientific">Solanum commersonii</name>
    <name type="common">Commerson's wild potato</name>
    <name type="synonym">Commerson's nightshade</name>
    <dbReference type="NCBI Taxonomy" id="4109"/>
    <lineage>
        <taxon>Eukaryota</taxon>
        <taxon>Viridiplantae</taxon>
        <taxon>Streptophyta</taxon>
        <taxon>Embryophyta</taxon>
        <taxon>Tracheophyta</taxon>
        <taxon>Spermatophyta</taxon>
        <taxon>Magnoliopsida</taxon>
        <taxon>eudicotyledons</taxon>
        <taxon>Gunneridae</taxon>
        <taxon>Pentapetalae</taxon>
        <taxon>asterids</taxon>
        <taxon>lamiids</taxon>
        <taxon>Solanales</taxon>
        <taxon>Solanaceae</taxon>
        <taxon>Solanoideae</taxon>
        <taxon>Solaneae</taxon>
        <taxon>Solanum</taxon>
    </lineage>
</organism>
<accession>A0A9J6A9E3</accession>